<organism evidence="3 4">
    <name type="scientific">Curvularia kusanoi</name>
    <name type="common">Cochliobolus kusanoi</name>
    <dbReference type="NCBI Taxonomy" id="90978"/>
    <lineage>
        <taxon>Eukaryota</taxon>
        <taxon>Fungi</taxon>
        <taxon>Dikarya</taxon>
        <taxon>Ascomycota</taxon>
        <taxon>Pezizomycotina</taxon>
        <taxon>Dothideomycetes</taxon>
        <taxon>Pleosporomycetidae</taxon>
        <taxon>Pleosporales</taxon>
        <taxon>Pleosporineae</taxon>
        <taxon>Pleosporaceae</taxon>
        <taxon>Curvularia</taxon>
    </lineage>
</organism>
<dbReference type="EMBL" id="SWKU01000007">
    <property type="protein sequence ID" value="KAF3005121.1"/>
    <property type="molecule type" value="Genomic_DNA"/>
</dbReference>
<keyword evidence="2" id="KW-0732">Signal</keyword>
<reference evidence="3" key="1">
    <citation type="submission" date="2019-04" db="EMBL/GenBank/DDBJ databases">
        <title>Sequencing of skin fungus with MAO and IRED activity.</title>
        <authorList>
            <person name="Marsaioli A.J."/>
            <person name="Bonatto J.M.C."/>
            <person name="Reis Junior O."/>
        </authorList>
    </citation>
    <scope>NUCLEOTIDE SEQUENCE</scope>
    <source>
        <strain evidence="3">30M1</strain>
    </source>
</reference>
<sequence length="481" mass="49283">MKLTTFVSIALLTVAATARRAPATSFPIDTSSSTEGPQNTPSQSGTAFSSTGIPLSIGPSSEEPSATPPYGNDSSVSLVLGTGTAPPLATFTTLSTVTSSGYNIPVPSASSWSFNPTSSDLTDTTAPTDTAITFTTSSEVGVTVTVTSPITLSALPTGFPILTAITTETWDFGSTTLIFTLTPDSPIFPTDTSTLLTPTDTSTEATDTLTTSSDTIPVATITVTSVITLPADTPTDTSIIPTTTIDTIPIDTPTETPIDTPTDTLTETVTLSTDTITISTIAVTLPTDTPIDSNTPTDTITFSTDTPTDTVTKTITISSDTVAAPTDTVTTPTFTLTSGSTTFVSLPSSTETMTSVPPESSPSPPLENTSTLSDAIPTSFGLDSSSAGGGYAAPPVPTLTSPSARTYTDGTFSSWSVSTLLTKVSSGVSEGIVPSNAAEYSAFLPLPSARLSDESAMAGKAVWSSPTRTRVRRDPSLPQHE</sequence>
<feature type="signal peptide" evidence="2">
    <location>
        <begin position="1"/>
        <end position="18"/>
    </location>
</feature>
<evidence type="ECO:0000313" key="3">
    <source>
        <dbReference type="EMBL" id="KAF3005121.1"/>
    </source>
</evidence>
<dbReference type="Proteomes" id="UP000801428">
    <property type="component" value="Unassembled WGS sequence"/>
</dbReference>
<feature type="compositionally biased region" description="Low complexity" evidence="1">
    <location>
        <begin position="345"/>
        <end position="358"/>
    </location>
</feature>
<keyword evidence="4" id="KW-1185">Reference proteome</keyword>
<feature type="region of interest" description="Disordered" evidence="1">
    <location>
        <begin position="345"/>
        <end position="396"/>
    </location>
</feature>
<feature type="region of interest" description="Disordered" evidence="1">
    <location>
        <begin position="25"/>
        <end position="74"/>
    </location>
</feature>
<name>A0A9P4TIE4_CURKU</name>
<feature type="region of interest" description="Disordered" evidence="1">
    <location>
        <begin position="458"/>
        <end position="481"/>
    </location>
</feature>
<accession>A0A9P4TIE4</accession>
<feature type="chain" id="PRO_5040166647" evidence="2">
    <location>
        <begin position="19"/>
        <end position="481"/>
    </location>
</feature>
<comment type="caution">
    <text evidence="3">The sequence shown here is derived from an EMBL/GenBank/DDBJ whole genome shotgun (WGS) entry which is preliminary data.</text>
</comment>
<protein>
    <submittedName>
        <fullName evidence="3">Uncharacterized protein</fullName>
    </submittedName>
</protein>
<proteinExistence type="predicted"/>
<gene>
    <name evidence="3" type="ORF">E8E13_010235</name>
</gene>
<dbReference type="AlphaFoldDB" id="A0A9P4TIE4"/>
<evidence type="ECO:0000256" key="1">
    <source>
        <dbReference type="SAM" id="MobiDB-lite"/>
    </source>
</evidence>
<evidence type="ECO:0000256" key="2">
    <source>
        <dbReference type="SAM" id="SignalP"/>
    </source>
</evidence>
<feature type="compositionally biased region" description="Polar residues" evidence="1">
    <location>
        <begin position="27"/>
        <end position="64"/>
    </location>
</feature>
<evidence type="ECO:0000313" key="4">
    <source>
        <dbReference type="Proteomes" id="UP000801428"/>
    </source>
</evidence>
<feature type="compositionally biased region" description="Basic and acidic residues" evidence="1">
    <location>
        <begin position="472"/>
        <end position="481"/>
    </location>
</feature>